<dbReference type="HOGENOM" id="CLU_009583_6_2_7"/>
<dbReference type="AlphaFoldDB" id="F0JE82"/>
<dbReference type="Proteomes" id="UP000007845">
    <property type="component" value="Chromosome"/>
</dbReference>
<gene>
    <name evidence="5" type="ORF">DND132_1483</name>
</gene>
<proteinExistence type="predicted"/>
<dbReference type="Pfam" id="PF13579">
    <property type="entry name" value="Glyco_trans_4_4"/>
    <property type="match status" value="1"/>
</dbReference>
<evidence type="ECO:0000313" key="5">
    <source>
        <dbReference type="EMBL" id="EGB14691.1"/>
    </source>
</evidence>
<keyword evidence="3" id="KW-1133">Transmembrane helix</keyword>
<accession>F0JE82</accession>
<dbReference type="EMBL" id="CP003220">
    <property type="protein sequence ID" value="EGB14691.1"/>
    <property type="molecule type" value="Genomic_DNA"/>
</dbReference>
<evidence type="ECO:0000259" key="4">
    <source>
        <dbReference type="Pfam" id="PF13579"/>
    </source>
</evidence>
<feature type="domain" description="Glycosyltransferase subfamily 4-like N-terminal" evidence="4">
    <location>
        <begin position="14"/>
        <end position="169"/>
    </location>
</feature>
<keyword evidence="6" id="KW-1185">Reference proteome</keyword>
<sequence>MRVSLVGPTHPYRGGISHHTTLLCEALKKDHEVQFISYKRQYPAILFPGKSDKDPSADGLHVEGVDFLVDSVNPFTWLQTARAVVRFKPDLLVLPWWVVFWAPLYLVLITWVRWFLPTRVVFLCHNVLEHEPSALKRAITRLTLSRADRIVTQSQQESEKAKALLGADFPVVTGFHPTYVSLAGGSMDREQAVRELNLSGNVLLFFGFVRPYKGLDVLLEAMPSVLASRDVTLMVVGEFWKDKDAYLEQLDRLGLGEHVRLVDEYVPNEHLGRYFAAADLVVQPYRSASGSGVSQLAYGFGKPVVATRVGNLAEVIEDGRNGLLVPPSDAAALADALVRGLDGPKLAELTDNARLTKERFSWDRLVALICDAPSG</sequence>
<dbReference type="OrthoDB" id="9790710at2"/>
<evidence type="ECO:0000256" key="1">
    <source>
        <dbReference type="ARBA" id="ARBA00022676"/>
    </source>
</evidence>
<dbReference type="KEGG" id="ddn:DND132_1483"/>
<dbReference type="SMR" id="F0JE82"/>
<keyword evidence="2 5" id="KW-0808">Transferase</keyword>
<dbReference type="InterPro" id="IPR028098">
    <property type="entry name" value="Glyco_trans_4-like_N"/>
</dbReference>
<dbReference type="PANTHER" id="PTHR12526:SF510">
    <property type="entry name" value="D-INOSITOL 3-PHOSPHATE GLYCOSYLTRANSFERASE"/>
    <property type="match status" value="1"/>
</dbReference>
<dbReference type="SUPFAM" id="SSF53756">
    <property type="entry name" value="UDP-Glycosyltransferase/glycogen phosphorylase"/>
    <property type="match status" value="1"/>
</dbReference>
<keyword evidence="1" id="KW-0328">Glycosyltransferase</keyword>
<keyword evidence="3" id="KW-0472">Membrane</keyword>
<protein>
    <submittedName>
        <fullName evidence="5">Glycosyl transferase group 1</fullName>
    </submittedName>
</protein>
<evidence type="ECO:0000256" key="2">
    <source>
        <dbReference type="ARBA" id="ARBA00022679"/>
    </source>
</evidence>
<dbReference type="GO" id="GO:0016757">
    <property type="term" value="F:glycosyltransferase activity"/>
    <property type="evidence" value="ECO:0007669"/>
    <property type="project" value="UniProtKB-KW"/>
</dbReference>
<feature type="transmembrane region" description="Helical" evidence="3">
    <location>
        <begin position="91"/>
        <end position="116"/>
    </location>
</feature>
<dbReference type="RefSeq" id="WP_014322119.1">
    <property type="nucleotide sequence ID" value="NC_016803.1"/>
</dbReference>
<dbReference type="STRING" id="641491.DND132_1483"/>
<dbReference type="eggNOG" id="COG0438">
    <property type="taxonomic scope" value="Bacteria"/>
</dbReference>
<dbReference type="PANTHER" id="PTHR12526">
    <property type="entry name" value="GLYCOSYLTRANSFERASE"/>
    <property type="match status" value="1"/>
</dbReference>
<organism evidence="5 6">
    <name type="scientific">Pseudodesulfovibrio mercurii</name>
    <dbReference type="NCBI Taxonomy" id="641491"/>
    <lineage>
        <taxon>Bacteria</taxon>
        <taxon>Pseudomonadati</taxon>
        <taxon>Thermodesulfobacteriota</taxon>
        <taxon>Desulfovibrionia</taxon>
        <taxon>Desulfovibrionales</taxon>
        <taxon>Desulfovibrionaceae</taxon>
    </lineage>
</organism>
<dbReference type="Pfam" id="PF13692">
    <property type="entry name" value="Glyco_trans_1_4"/>
    <property type="match status" value="1"/>
</dbReference>
<name>F0JE82_9BACT</name>
<reference evidence="5 6" key="1">
    <citation type="journal article" date="2011" name="J. Bacteriol.">
        <title>Genome sequence of the mercury-methylating strain Desulfovibrio desulfuricans ND132.</title>
        <authorList>
            <person name="Brown S.D."/>
            <person name="Gilmour C.C."/>
            <person name="Kucken A.M."/>
            <person name="Wall J.D."/>
            <person name="Elias D.A."/>
            <person name="Brandt C.C."/>
            <person name="Podar M."/>
            <person name="Chertkov O."/>
            <person name="Held B."/>
            <person name="Bruce D.C."/>
            <person name="Detter J.C."/>
            <person name="Tapia R."/>
            <person name="Han C.S."/>
            <person name="Goodwin L.A."/>
            <person name="Cheng J.F."/>
            <person name="Pitluck S."/>
            <person name="Woyke T."/>
            <person name="Mikhailova N."/>
            <person name="Ivanova N.N."/>
            <person name="Han J."/>
            <person name="Lucas S."/>
            <person name="Lapidus A.L."/>
            <person name="Land M.L."/>
            <person name="Hauser L.J."/>
            <person name="Palumbo A.V."/>
        </authorList>
    </citation>
    <scope>NUCLEOTIDE SEQUENCE [LARGE SCALE GENOMIC DNA]</scope>
    <source>
        <strain evidence="5 6">ND132</strain>
    </source>
</reference>
<evidence type="ECO:0000256" key="3">
    <source>
        <dbReference type="SAM" id="Phobius"/>
    </source>
</evidence>
<dbReference type="Gene3D" id="3.40.50.2000">
    <property type="entry name" value="Glycogen Phosphorylase B"/>
    <property type="match status" value="2"/>
</dbReference>
<evidence type="ECO:0000313" key="6">
    <source>
        <dbReference type="Proteomes" id="UP000007845"/>
    </source>
</evidence>
<keyword evidence="3" id="KW-0812">Transmembrane</keyword>